<keyword evidence="7" id="KW-0406">Ion transport</keyword>
<dbReference type="PRINTS" id="PR01499">
    <property type="entry name" value="TREKCHANNEL"/>
</dbReference>
<keyword evidence="7" id="KW-0813">Transport</keyword>
<evidence type="ECO:0000313" key="8">
    <source>
        <dbReference type="Proteomes" id="UP000700334"/>
    </source>
</evidence>
<comment type="catalytic activity">
    <reaction evidence="4">
        <text>K(+)(in) = K(+)(out)</text>
        <dbReference type="Rhea" id="RHEA:29463"/>
        <dbReference type="ChEBI" id="CHEBI:29103"/>
    </reaction>
</comment>
<evidence type="ECO:0000256" key="1">
    <source>
        <dbReference type="ARBA" id="ARBA00004651"/>
    </source>
</evidence>
<accession>A0A8J5ZQL9</accession>
<evidence type="ECO:0000256" key="2">
    <source>
        <dbReference type="ARBA" id="ARBA00022475"/>
    </source>
</evidence>
<reference evidence="7" key="1">
    <citation type="journal article" date="2021" name="Evol. Appl.">
        <title>The genome of the Pyrenean desman and the effects of bottlenecks and inbreeding on the genomic landscape of an endangered species.</title>
        <authorList>
            <person name="Escoda L."/>
            <person name="Castresana J."/>
        </authorList>
    </citation>
    <scope>NUCLEOTIDE SEQUENCE</scope>
    <source>
        <strain evidence="7">IBE-C5619</strain>
    </source>
</reference>
<keyword evidence="2" id="KW-0472">Membrane</keyword>
<evidence type="ECO:0000256" key="3">
    <source>
        <dbReference type="ARBA" id="ARBA00023157"/>
    </source>
</evidence>
<dbReference type="InterPro" id="IPR003976">
    <property type="entry name" value="2pore_dom_K_chnl_TREK"/>
</dbReference>
<dbReference type="Proteomes" id="UP000700334">
    <property type="component" value="Unassembled WGS sequence"/>
</dbReference>
<dbReference type="GO" id="GO:0005886">
    <property type="term" value="C:plasma membrane"/>
    <property type="evidence" value="ECO:0007669"/>
    <property type="project" value="UniProtKB-SubCell"/>
</dbReference>
<dbReference type="GO" id="GO:0005267">
    <property type="term" value="F:potassium channel activity"/>
    <property type="evidence" value="ECO:0007669"/>
    <property type="project" value="InterPro"/>
</dbReference>
<keyword evidence="3" id="KW-1015">Disulfide bond</keyword>
<protein>
    <submittedName>
        <fullName evidence="7">Potassium channel subfamily K member 2</fullName>
    </submittedName>
</protein>
<evidence type="ECO:0000313" key="7">
    <source>
        <dbReference type="EMBL" id="KAG8504447.1"/>
    </source>
</evidence>
<gene>
    <name evidence="7" type="ORF">J0S82_018835</name>
</gene>
<dbReference type="Gene3D" id="1.10.287.70">
    <property type="match status" value="1"/>
</dbReference>
<sequence length="217" mass="22657">MKWKTVSTIFLVVVLYLIIGATVFKALEQPHETSQRSTIVTQKQTFVTQHACVNSTELDELIQVRAETSPHRLSERSGRGAAVGSASPGGACWPAPAPPRQLCPGVVASPACSSLPPASAIFLLHLPPALPSLPLLLCPLERFSVCSPRWLGFALSELPLAVGLLDACGDRDALLWPGAQEAGAAGPQRGPSQAGGLRGWLLSLPTGGLGASAATER</sequence>
<comment type="catalytic activity">
    <reaction evidence="6">
        <text>Cs(+)(in) = Cs(+)(out)</text>
        <dbReference type="Rhea" id="RHEA:78555"/>
        <dbReference type="ChEBI" id="CHEBI:49547"/>
    </reaction>
</comment>
<comment type="subcellular location">
    <subcellularLocation>
        <location evidence="1">Cell membrane</location>
        <topology evidence="1">Multi-pass membrane protein</topology>
    </subcellularLocation>
</comment>
<dbReference type="OrthoDB" id="297496at2759"/>
<keyword evidence="7" id="KW-0407">Ion channel</keyword>
<keyword evidence="8" id="KW-1185">Reference proteome</keyword>
<evidence type="ECO:0000256" key="6">
    <source>
        <dbReference type="ARBA" id="ARBA00044691"/>
    </source>
</evidence>
<organism evidence="7 8">
    <name type="scientific">Galemys pyrenaicus</name>
    <name type="common">Iberian desman</name>
    <name type="synonym">Pyrenean desman</name>
    <dbReference type="NCBI Taxonomy" id="202257"/>
    <lineage>
        <taxon>Eukaryota</taxon>
        <taxon>Metazoa</taxon>
        <taxon>Chordata</taxon>
        <taxon>Craniata</taxon>
        <taxon>Vertebrata</taxon>
        <taxon>Euteleostomi</taxon>
        <taxon>Mammalia</taxon>
        <taxon>Eutheria</taxon>
        <taxon>Laurasiatheria</taxon>
        <taxon>Eulipotyphla</taxon>
        <taxon>Talpidae</taxon>
        <taxon>Galemys</taxon>
    </lineage>
</organism>
<dbReference type="EMBL" id="JAGFMF010012293">
    <property type="protein sequence ID" value="KAG8504447.1"/>
    <property type="molecule type" value="Genomic_DNA"/>
</dbReference>
<proteinExistence type="predicted"/>
<evidence type="ECO:0000256" key="5">
    <source>
        <dbReference type="ARBA" id="ARBA00044657"/>
    </source>
</evidence>
<evidence type="ECO:0000256" key="4">
    <source>
        <dbReference type="ARBA" id="ARBA00034430"/>
    </source>
</evidence>
<comment type="caution">
    <text evidence="7">The sequence shown here is derived from an EMBL/GenBank/DDBJ whole genome shotgun (WGS) entry which is preliminary data.</text>
</comment>
<keyword evidence="2" id="KW-1003">Cell membrane</keyword>
<dbReference type="AlphaFoldDB" id="A0A8J5ZQL9"/>
<comment type="catalytic activity">
    <reaction evidence="5">
        <text>Rb(+)(in) = Rb(+)(out)</text>
        <dbReference type="Rhea" id="RHEA:78547"/>
        <dbReference type="ChEBI" id="CHEBI:49847"/>
    </reaction>
</comment>
<name>A0A8J5ZQL9_GALPY</name>